<evidence type="ECO:0008006" key="9">
    <source>
        <dbReference type="Google" id="ProtNLM"/>
    </source>
</evidence>
<dbReference type="OMA" id="LSERTMM"/>
<keyword evidence="4 6" id="KW-1133">Transmembrane helix</keyword>
<gene>
    <name evidence="7" type="ORF">ZOSMA_122G00100</name>
</gene>
<feature type="transmembrane region" description="Helical" evidence="6">
    <location>
        <begin position="149"/>
        <end position="165"/>
    </location>
</feature>
<reference evidence="8" key="1">
    <citation type="journal article" date="2016" name="Nature">
        <title>The genome of the seagrass Zostera marina reveals angiosperm adaptation to the sea.</title>
        <authorList>
            <person name="Olsen J.L."/>
            <person name="Rouze P."/>
            <person name="Verhelst B."/>
            <person name="Lin Y.-C."/>
            <person name="Bayer T."/>
            <person name="Collen J."/>
            <person name="Dattolo E."/>
            <person name="De Paoli E."/>
            <person name="Dittami S."/>
            <person name="Maumus F."/>
            <person name="Michel G."/>
            <person name="Kersting A."/>
            <person name="Lauritano C."/>
            <person name="Lohaus R."/>
            <person name="Toepel M."/>
            <person name="Tonon T."/>
            <person name="Vanneste K."/>
            <person name="Amirebrahimi M."/>
            <person name="Brakel J."/>
            <person name="Bostroem C."/>
            <person name="Chovatia M."/>
            <person name="Grimwood J."/>
            <person name="Jenkins J.W."/>
            <person name="Jueterbock A."/>
            <person name="Mraz A."/>
            <person name="Stam W.T."/>
            <person name="Tice H."/>
            <person name="Bornberg-Bauer E."/>
            <person name="Green P.J."/>
            <person name="Pearson G.A."/>
            <person name="Procaccini G."/>
            <person name="Duarte C.M."/>
            <person name="Schmutz J."/>
            <person name="Reusch T.B.H."/>
            <person name="Van de Peer Y."/>
        </authorList>
    </citation>
    <scope>NUCLEOTIDE SEQUENCE [LARGE SCALE GENOMIC DNA]</scope>
    <source>
        <strain evidence="8">cv. Finnish</strain>
    </source>
</reference>
<evidence type="ECO:0000313" key="7">
    <source>
        <dbReference type="EMBL" id="KMZ74742.1"/>
    </source>
</evidence>
<evidence type="ECO:0000256" key="3">
    <source>
        <dbReference type="ARBA" id="ARBA00022692"/>
    </source>
</evidence>
<feature type="transmembrane region" description="Helical" evidence="6">
    <location>
        <begin position="185"/>
        <end position="203"/>
    </location>
</feature>
<name>A0A0K9Q2M6_ZOSMR</name>
<comment type="similarity">
    <text evidence="2">Belongs to the plant DMP1 protein family.</text>
</comment>
<dbReference type="GO" id="GO:0010256">
    <property type="term" value="P:endomembrane system organization"/>
    <property type="evidence" value="ECO:0000318"/>
    <property type="project" value="GO_Central"/>
</dbReference>
<dbReference type="AlphaFoldDB" id="A0A0K9Q2M6"/>
<evidence type="ECO:0000256" key="1">
    <source>
        <dbReference type="ARBA" id="ARBA00004141"/>
    </source>
</evidence>
<dbReference type="STRING" id="29655.A0A0K9Q2M6"/>
<dbReference type="GO" id="GO:0005737">
    <property type="term" value="C:cytoplasm"/>
    <property type="evidence" value="ECO:0007669"/>
    <property type="project" value="UniProtKB-ARBA"/>
</dbReference>
<proteinExistence type="inferred from homology"/>
<dbReference type="PANTHER" id="PTHR31621:SF66">
    <property type="entry name" value="PROTEIN DMP2"/>
    <property type="match status" value="1"/>
</dbReference>
<dbReference type="PANTHER" id="PTHR31621">
    <property type="entry name" value="PROTEIN DMP3"/>
    <property type="match status" value="1"/>
</dbReference>
<dbReference type="Pfam" id="PF05078">
    <property type="entry name" value="DUF679"/>
    <property type="match status" value="1"/>
</dbReference>
<dbReference type="GO" id="GO:0016020">
    <property type="term" value="C:membrane"/>
    <property type="evidence" value="ECO:0007669"/>
    <property type="project" value="UniProtKB-SubCell"/>
</dbReference>
<evidence type="ECO:0000313" key="8">
    <source>
        <dbReference type="Proteomes" id="UP000036987"/>
    </source>
</evidence>
<evidence type="ECO:0000256" key="2">
    <source>
        <dbReference type="ARBA" id="ARBA00008707"/>
    </source>
</evidence>
<keyword evidence="3 6" id="KW-0812">Transmembrane</keyword>
<sequence>MSRMYVRYDIHPPTVHRSIHNKMEKPQSGTSVFLLPSKTTAQKLRQNTLKGVANLIKLLPTGTVFLFQFLNPVLTNNGYCPSVVSKTLTGILLSACGLMCCISSFTDSYTGGDGKIHYGIVTVDGLFTFWDPCPKPDDVAKFKLRFGDFVHAFFSLMVFGVIGLLDPNTVGCLYPSFVDDEKKLLKVLPPIIGTISGMLFMVFPNTRHGIGYPN</sequence>
<evidence type="ECO:0000256" key="4">
    <source>
        <dbReference type="ARBA" id="ARBA00022989"/>
    </source>
</evidence>
<comment type="caution">
    <text evidence="7">The sequence shown here is derived from an EMBL/GenBank/DDBJ whole genome shotgun (WGS) entry which is preliminary data.</text>
</comment>
<protein>
    <recommendedName>
        <fullName evidence="9">DUF679 domain membrane protein 2</fullName>
    </recommendedName>
</protein>
<dbReference type="OrthoDB" id="1928191at2759"/>
<comment type="subcellular location">
    <subcellularLocation>
        <location evidence="1">Membrane</location>
        <topology evidence="1">Multi-pass membrane protein</topology>
    </subcellularLocation>
</comment>
<dbReference type="Proteomes" id="UP000036987">
    <property type="component" value="Unassembled WGS sequence"/>
</dbReference>
<dbReference type="InterPro" id="IPR007770">
    <property type="entry name" value="DMP"/>
</dbReference>
<keyword evidence="8" id="KW-1185">Reference proteome</keyword>
<organism evidence="7 8">
    <name type="scientific">Zostera marina</name>
    <name type="common">Eelgrass</name>
    <dbReference type="NCBI Taxonomy" id="29655"/>
    <lineage>
        <taxon>Eukaryota</taxon>
        <taxon>Viridiplantae</taxon>
        <taxon>Streptophyta</taxon>
        <taxon>Embryophyta</taxon>
        <taxon>Tracheophyta</taxon>
        <taxon>Spermatophyta</taxon>
        <taxon>Magnoliopsida</taxon>
        <taxon>Liliopsida</taxon>
        <taxon>Zosteraceae</taxon>
        <taxon>Zostera</taxon>
    </lineage>
</organism>
<keyword evidence="5 6" id="KW-0472">Membrane</keyword>
<accession>A0A0K9Q2M6</accession>
<dbReference type="EMBL" id="LFYR01000244">
    <property type="protein sequence ID" value="KMZ74742.1"/>
    <property type="molecule type" value="Genomic_DNA"/>
</dbReference>
<evidence type="ECO:0000256" key="6">
    <source>
        <dbReference type="SAM" id="Phobius"/>
    </source>
</evidence>
<evidence type="ECO:0000256" key="5">
    <source>
        <dbReference type="ARBA" id="ARBA00023136"/>
    </source>
</evidence>